<comment type="caution">
    <text evidence="2">The sequence shown here is derived from an EMBL/GenBank/DDBJ whole genome shotgun (WGS) entry which is preliminary data.</text>
</comment>
<keyword evidence="3" id="KW-1185">Reference proteome</keyword>
<feature type="domain" description="FAD/NAD(P)-binding" evidence="1">
    <location>
        <begin position="20"/>
        <end position="143"/>
    </location>
</feature>
<dbReference type="InterPro" id="IPR023753">
    <property type="entry name" value="FAD/NAD-binding_dom"/>
</dbReference>
<dbReference type="InterPro" id="IPR036188">
    <property type="entry name" value="FAD/NAD-bd_sf"/>
</dbReference>
<dbReference type="AlphaFoldDB" id="A0A542EH04"/>
<dbReference type="InterPro" id="IPR015904">
    <property type="entry name" value="Sulphide_quinone_reductase"/>
</dbReference>
<sequence length="420" mass="46236">MTYPRGKMEAMNLTRPETTHDVVIIGAGNAGIALAARLRRDDPDLDIAIVSPEGLHTYRPLLSYVGAGLATLRRAQRPQSKQIPAGCTWYRESVVELTPAPVSGEVDATSAHQVHTDAGRRISATDVVVCPGTHIDWDATPGLRQACASPHASTNYEPTMASATWDMLKNLRQGNAVFTISSHNAPCPSVGLKPLFLAADHWRREGRLENITMTVLNENSDFTGLPRANNEIDSRLRRLGVHVRSGITIESIDADSRHVITRDVDGNATHWPYDALHVVPAHRGHDWVADAGIARPETGLIDIDENTLHHRRNDGIWSLGDAAQLGTASSGGGLRRQVPVLSDNLIARRNGQPLAARYDGYSVAPIPIDRRHLILAEWDRQGHEEKTLSFISLARPRMATFAFDLFAQPLIYWHRLLKGK</sequence>
<dbReference type="SUPFAM" id="SSF51905">
    <property type="entry name" value="FAD/NAD(P)-binding domain"/>
    <property type="match status" value="2"/>
</dbReference>
<dbReference type="RefSeq" id="WP_141928370.1">
    <property type="nucleotide sequence ID" value="NZ_BAABCI010000003.1"/>
</dbReference>
<name>A0A542EH04_9MICO</name>
<dbReference type="GO" id="GO:0071949">
    <property type="term" value="F:FAD binding"/>
    <property type="evidence" value="ECO:0007669"/>
    <property type="project" value="TreeGrafter"/>
</dbReference>
<gene>
    <name evidence="2" type="ORF">FB459_2041</name>
</gene>
<dbReference type="Gene3D" id="3.50.50.60">
    <property type="entry name" value="FAD/NAD(P)-binding domain"/>
    <property type="match status" value="2"/>
</dbReference>
<dbReference type="PANTHER" id="PTHR10632">
    <property type="entry name" value="SULFIDE:QUINONE OXIDOREDUCTASE"/>
    <property type="match status" value="1"/>
</dbReference>
<dbReference type="Proteomes" id="UP000320806">
    <property type="component" value="Unassembled WGS sequence"/>
</dbReference>
<dbReference type="GO" id="GO:0070221">
    <property type="term" value="P:sulfide oxidation, using sulfide:quinone oxidoreductase"/>
    <property type="evidence" value="ECO:0007669"/>
    <property type="project" value="TreeGrafter"/>
</dbReference>
<dbReference type="Pfam" id="PF07992">
    <property type="entry name" value="Pyr_redox_2"/>
    <property type="match status" value="1"/>
</dbReference>
<dbReference type="OrthoDB" id="9802771at2"/>
<evidence type="ECO:0000313" key="3">
    <source>
        <dbReference type="Proteomes" id="UP000320806"/>
    </source>
</evidence>
<accession>A0A542EH04</accession>
<dbReference type="EMBL" id="VFMO01000001">
    <property type="protein sequence ID" value="TQJ14574.1"/>
    <property type="molecule type" value="Genomic_DNA"/>
</dbReference>
<protein>
    <submittedName>
        <fullName evidence="2">Sulfide:quinone oxidoreductase</fullName>
    </submittedName>
</protein>
<proteinExistence type="predicted"/>
<reference evidence="2 3" key="1">
    <citation type="submission" date="2019-06" db="EMBL/GenBank/DDBJ databases">
        <title>Sequencing the genomes of 1000 actinobacteria strains.</title>
        <authorList>
            <person name="Klenk H.-P."/>
        </authorList>
    </citation>
    <scope>NUCLEOTIDE SEQUENCE [LARGE SCALE GENOMIC DNA]</scope>
    <source>
        <strain evidence="2 3">DSM 19828</strain>
    </source>
</reference>
<evidence type="ECO:0000313" key="2">
    <source>
        <dbReference type="EMBL" id="TQJ14574.1"/>
    </source>
</evidence>
<dbReference type="PANTHER" id="PTHR10632:SF2">
    <property type="entry name" value="SULFIDE:QUINONE OXIDOREDUCTASE, MITOCHONDRIAL"/>
    <property type="match status" value="1"/>
</dbReference>
<dbReference type="GO" id="GO:0070224">
    <property type="term" value="F:sulfide:quinone oxidoreductase activity"/>
    <property type="evidence" value="ECO:0007669"/>
    <property type="project" value="TreeGrafter"/>
</dbReference>
<evidence type="ECO:0000259" key="1">
    <source>
        <dbReference type="Pfam" id="PF07992"/>
    </source>
</evidence>
<organism evidence="2 3">
    <name type="scientific">Yimella lutea</name>
    <dbReference type="NCBI Taxonomy" id="587872"/>
    <lineage>
        <taxon>Bacteria</taxon>
        <taxon>Bacillati</taxon>
        <taxon>Actinomycetota</taxon>
        <taxon>Actinomycetes</taxon>
        <taxon>Micrococcales</taxon>
        <taxon>Dermacoccaceae</taxon>
        <taxon>Yimella</taxon>
    </lineage>
</organism>